<evidence type="ECO:0000313" key="1">
    <source>
        <dbReference type="EMBL" id="SJM32414.1"/>
    </source>
</evidence>
<gene>
    <name evidence="1" type="ORF">BQ8482_290009</name>
</gene>
<dbReference type="Proteomes" id="UP000245698">
    <property type="component" value="Unassembled WGS sequence"/>
</dbReference>
<evidence type="ECO:0000313" key="2">
    <source>
        <dbReference type="Proteomes" id="UP000245698"/>
    </source>
</evidence>
<dbReference type="EMBL" id="FUIG01000036">
    <property type="protein sequence ID" value="SJM32414.1"/>
    <property type="molecule type" value="Genomic_DNA"/>
</dbReference>
<keyword evidence="2" id="KW-1185">Reference proteome</keyword>
<reference evidence="2" key="1">
    <citation type="submission" date="2016-12" db="EMBL/GenBank/DDBJ databases">
        <authorList>
            <person name="Brunel B."/>
        </authorList>
    </citation>
    <scope>NUCLEOTIDE SEQUENCE [LARGE SCALE GENOMIC DNA]</scope>
</reference>
<protein>
    <submittedName>
        <fullName evidence="1">Uncharacterized protein</fullName>
    </submittedName>
</protein>
<proteinExistence type="predicted"/>
<accession>A0A2P9AMP7</accession>
<organism evidence="1 2">
    <name type="scientific">Mesorhizobium delmotii</name>
    <dbReference type="NCBI Taxonomy" id="1631247"/>
    <lineage>
        <taxon>Bacteria</taxon>
        <taxon>Pseudomonadati</taxon>
        <taxon>Pseudomonadota</taxon>
        <taxon>Alphaproteobacteria</taxon>
        <taxon>Hyphomicrobiales</taxon>
        <taxon>Phyllobacteriaceae</taxon>
        <taxon>Mesorhizobium</taxon>
    </lineage>
</organism>
<name>A0A2P9AMP7_9HYPH</name>
<sequence length="96" mass="10371">MTLPCIGLGKYDGWTTIMRFRLKTFQRNPQKGNSSSSGPYEPGRSYRPVIIAGHRACPSTTGAEAIFLLAASRWVLFQAELAGKAHRASGTALATT</sequence>
<dbReference type="AlphaFoldDB" id="A0A2P9AMP7"/>